<evidence type="ECO:0000313" key="3">
    <source>
        <dbReference type="Proteomes" id="UP000287651"/>
    </source>
</evidence>
<feature type="non-terminal residue" evidence="2">
    <location>
        <position position="60"/>
    </location>
</feature>
<feature type="compositionally biased region" description="Basic residues" evidence="1">
    <location>
        <begin position="51"/>
        <end position="60"/>
    </location>
</feature>
<comment type="caution">
    <text evidence="2">The sequence shown here is derived from an EMBL/GenBank/DDBJ whole genome shotgun (WGS) entry which is preliminary data.</text>
</comment>
<protein>
    <submittedName>
        <fullName evidence="2">Uncharacterized protein</fullName>
    </submittedName>
</protein>
<feature type="compositionally biased region" description="Basic and acidic residues" evidence="1">
    <location>
        <begin position="18"/>
        <end position="45"/>
    </location>
</feature>
<accession>A0A426YFJ5</accession>
<sequence>MREERLLKLGLPRKQKKNKPEPRSREKHSVEKQHAYPLRRTEPRLHGANGRGRRCRANGR</sequence>
<dbReference type="Proteomes" id="UP000287651">
    <property type="component" value="Unassembled WGS sequence"/>
</dbReference>
<feature type="region of interest" description="Disordered" evidence="1">
    <location>
        <begin position="1"/>
        <end position="60"/>
    </location>
</feature>
<evidence type="ECO:0000256" key="1">
    <source>
        <dbReference type="SAM" id="MobiDB-lite"/>
    </source>
</evidence>
<reference evidence="2 3" key="1">
    <citation type="journal article" date="2014" name="Agronomy (Basel)">
        <title>A Draft Genome Sequence for Ensete ventricosum, the Drought-Tolerant Tree Against Hunger.</title>
        <authorList>
            <person name="Harrison J."/>
            <person name="Moore K.A."/>
            <person name="Paszkiewicz K."/>
            <person name="Jones T."/>
            <person name="Grant M."/>
            <person name="Ambacheew D."/>
            <person name="Muzemil S."/>
            <person name="Studholme D.J."/>
        </authorList>
    </citation>
    <scope>NUCLEOTIDE SEQUENCE [LARGE SCALE GENOMIC DNA]</scope>
</reference>
<proteinExistence type="predicted"/>
<name>A0A426YFJ5_ENSVE</name>
<organism evidence="2 3">
    <name type="scientific">Ensete ventricosum</name>
    <name type="common">Abyssinian banana</name>
    <name type="synonym">Musa ensete</name>
    <dbReference type="NCBI Taxonomy" id="4639"/>
    <lineage>
        <taxon>Eukaryota</taxon>
        <taxon>Viridiplantae</taxon>
        <taxon>Streptophyta</taxon>
        <taxon>Embryophyta</taxon>
        <taxon>Tracheophyta</taxon>
        <taxon>Spermatophyta</taxon>
        <taxon>Magnoliopsida</taxon>
        <taxon>Liliopsida</taxon>
        <taxon>Zingiberales</taxon>
        <taxon>Musaceae</taxon>
        <taxon>Ensete</taxon>
    </lineage>
</organism>
<evidence type="ECO:0000313" key="2">
    <source>
        <dbReference type="EMBL" id="RRT50505.1"/>
    </source>
</evidence>
<dbReference type="EMBL" id="AMZH03012730">
    <property type="protein sequence ID" value="RRT50505.1"/>
    <property type="molecule type" value="Genomic_DNA"/>
</dbReference>
<dbReference type="AlphaFoldDB" id="A0A426YFJ5"/>
<gene>
    <name evidence="2" type="ORF">B296_00038507</name>
</gene>